<name>A0ABD0J8Z7_9CAEN</name>
<protein>
    <submittedName>
        <fullName evidence="1">Uncharacterized protein</fullName>
    </submittedName>
</protein>
<dbReference type="EMBL" id="JACVVK020000559">
    <property type="protein sequence ID" value="KAK7466041.1"/>
    <property type="molecule type" value="Genomic_DNA"/>
</dbReference>
<dbReference type="AlphaFoldDB" id="A0ABD0J8Z7"/>
<comment type="caution">
    <text evidence="1">The sequence shown here is derived from an EMBL/GenBank/DDBJ whole genome shotgun (WGS) entry which is preliminary data.</text>
</comment>
<organism evidence="1 2">
    <name type="scientific">Batillaria attramentaria</name>
    <dbReference type="NCBI Taxonomy" id="370345"/>
    <lineage>
        <taxon>Eukaryota</taxon>
        <taxon>Metazoa</taxon>
        <taxon>Spiralia</taxon>
        <taxon>Lophotrochozoa</taxon>
        <taxon>Mollusca</taxon>
        <taxon>Gastropoda</taxon>
        <taxon>Caenogastropoda</taxon>
        <taxon>Sorbeoconcha</taxon>
        <taxon>Cerithioidea</taxon>
        <taxon>Batillariidae</taxon>
        <taxon>Batillaria</taxon>
    </lineage>
</organism>
<evidence type="ECO:0000313" key="1">
    <source>
        <dbReference type="EMBL" id="KAK7466041.1"/>
    </source>
</evidence>
<accession>A0ABD0J8Z7</accession>
<gene>
    <name evidence="1" type="ORF">BaRGS_00037411</name>
</gene>
<keyword evidence="2" id="KW-1185">Reference proteome</keyword>
<sequence length="133" mass="14577">MFTNFSPLSQAAERRTLINSSLSAHSACAPATTSGPMGEHENVLNGAALWEGSQTARHKGGNQRTKDCLPLSRIRLMPRSPFQQHEPPLFQLLHAVLSPLFEARGPLFETIGTNPPKRACTCKPYLRMPASIL</sequence>
<evidence type="ECO:0000313" key="2">
    <source>
        <dbReference type="Proteomes" id="UP001519460"/>
    </source>
</evidence>
<dbReference type="Proteomes" id="UP001519460">
    <property type="component" value="Unassembled WGS sequence"/>
</dbReference>
<reference evidence="1 2" key="1">
    <citation type="journal article" date="2023" name="Sci. Data">
        <title>Genome assembly of the Korean intertidal mud-creeper Batillaria attramentaria.</title>
        <authorList>
            <person name="Patra A.K."/>
            <person name="Ho P.T."/>
            <person name="Jun S."/>
            <person name="Lee S.J."/>
            <person name="Kim Y."/>
            <person name="Won Y.J."/>
        </authorList>
    </citation>
    <scope>NUCLEOTIDE SEQUENCE [LARGE SCALE GENOMIC DNA]</scope>
    <source>
        <strain evidence="1">Wonlab-2016</strain>
    </source>
</reference>
<proteinExistence type="predicted"/>